<keyword evidence="3" id="KW-1185">Reference proteome</keyword>
<feature type="signal peptide" evidence="1">
    <location>
        <begin position="1"/>
        <end position="27"/>
    </location>
</feature>
<reference evidence="3" key="1">
    <citation type="journal article" date="2014" name="Science">
        <title>Ancient hybridizations among the ancestral genomes of bread wheat.</title>
        <authorList>
            <consortium name="International Wheat Genome Sequencing Consortium,"/>
            <person name="Marcussen T."/>
            <person name="Sandve S.R."/>
            <person name="Heier L."/>
            <person name="Spannagl M."/>
            <person name="Pfeifer M."/>
            <person name="Jakobsen K.S."/>
            <person name="Wulff B.B."/>
            <person name="Steuernagel B."/>
            <person name="Mayer K.F."/>
            <person name="Olsen O.A."/>
        </authorList>
    </citation>
    <scope>NUCLEOTIDE SEQUENCE [LARGE SCALE GENOMIC DNA]</scope>
    <source>
        <strain evidence="3">cv. AL8/78</strain>
    </source>
</reference>
<sequence length="78" mass="8624">MLVSAGRCLVATLIFCVVELLPLAAQALQRCLADDREGRIRSDGYSPRNLETIGIDLLYKTCVARDVEPASGKTRWIM</sequence>
<name>A0A452XY34_AEGTS</name>
<accession>A0A452XY34</accession>
<dbReference type="AlphaFoldDB" id="A0A452XY34"/>
<reference evidence="3" key="2">
    <citation type="journal article" date="2017" name="Nat. Plants">
        <title>The Aegilops tauschii genome reveals multiple impacts of transposons.</title>
        <authorList>
            <person name="Zhao G."/>
            <person name="Zou C."/>
            <person name="Li K."/>
            <person name="Wang K."/>
            <person name="Li T."/>
            <person name="Gao L."/>
            <person name="Zhang X."/>
            <person name="Wang H."/>
            <person name="Yang Z."/>
            <person name="Liu X."/>
            <person name="Jiang W."/>
            <person name="Mao L."/>
            <person name="Kong X."/>
            <person name="Jiao Y."/>
            <person name="Jia J."/>
        </authorList>
    </citation>
    <scope>NUCLEOTIDE SEQUENCE [LARGE SCALE GENOMIC DNA]</scope>
    <source>
        <strain evidence="3">cv. AL8/78</strain>
    </source>
</reference>
<proteinExistence type="predicted"/>
<reference evidence="2" key="3">
    <citation type="journal article" date="2017" name="Nature">
        <title>Genome sequence of the progenitor of the wheat D genome Aegilops tauschii.</title>
        <authorList>
            <person name="Luo M.C."/>
            <person name="Gu Y.Q."/>
            <person name="Puiu D."/>
            <person name="Wang H."/>
            <person name="Twardziok S.O."/>
            <person name="Deal K.R."/>
            <person name="Huo N."/>
            <person name="Zhu T."/>
            <person name="Wang L."/>
            <person name="Wang Y."/>
            <person name="McGuire P.E."/>
            <person name="Liu S."/>
            <person name="Long H."/>
            <person name="Ramasamy R.K."/>
            <person name="Rodriguez J.C."/>
            <person name="Van S.L."/>
            <person name="Yuan L."/>
            <person name="Wang Z."/>
            <person name="Xia Z."/>
            <person name="Xiao L."/>
            <person name="Anderson O.D."/>
            <person name="Ouyang S."/>
            <person name="Liang Y."/>
            <person name="Zimin A.V."/>
            <person name="Pertea G."/>
            <person name="Qi P."/>
            <person name="Bennetzen J.L."/>
            <person name="Dai X."/>
            <person name="Dawson M.W."/>
            <person name="Muller H.G."/>
            <person name="Kugler K."/>
            <person name="Rivarola-Duarte L."/>
            <person name="Spannagl M."/>
            <person name="Mayer K.F.X."/>
            <person name="Lu F.H."/>
            <person name="Bevan M.W."/>
            <person name="Leroy P."/>
            <person name="Li P."/>
            <person name="You F.M."/>
            <person name="Sun Q."/>
            <person name="Liu Z."/>
            <person name="Lyons E."/>
            <person name="Wicker T."/>
            <person name="Salzberg S.L."/>
            <person name="Devos K.M."/>
            <person name="Dvorak J."/>
        </authorList>
    </citation>
    <scope>NUCLEOTIDE SEQUENCE [LARGE SCALE GENOMIC DNA]</scope>
    <source>
        <strain evidence="2">cv. AL8/78</strain>
    </source>
</reference>
<organism evidence="2 3">
    <name type="scientific">Aegilops tauschii subsp. strangulata</name>
    <name type="common">Goatgrass</name>
    <dbReference type="NCBI Taxonomy" id="200361"/>
    <lineage>
        <taxon>Eukaryota</taxon>
        <taxon>Viridiplantae</taxon>
        <taxon>Streptophyta</taxon>
        <taxon>Embryophyta</taxon>
        <taxon>Tracheophyta</taxon>
        <taxon>Spermatophyta</taxon>
        <taxon>Magnoliopsida</taxon>
        <taxon>Liliopsida</taxon>
        <taxon>Poales</taxon>
        <taxon>Poaceae</taxon>
        <taxon>BOP clade</taxon>
        <taxon>Pooideae</taxon>
        <taxon>Triticodae</taxon>
        <taxon>Triticeae</taxon>
        <taxon>Triticinae</taxon>
        <taxon>Aegilops</taxon>
    </lineage>
</organism>
<reference evidence="2" key="4">
    <citation type="submission" date="2019-03" db="UniProtKB">
        <authorList>
            <consortium name="EnsemblPlants"/>
        </authorList>
    </citation>
    <scope>IDENTIFICATION</scope>
</reference>
<evidence type="ECO:0000313" key="2">
    <source>
        <dbReference type="EnsemblPlants" id="AET1Gv20208400.13"/>
    </source>
</evidence>
<reference evidence="2" key="5">
    <citation type="journal article" date="2021" name="G3 (Bethesda)">
        <title>Aegilops tauschii genome assembly Aet v5.0 features greater sequence contiguity and improved annotation.</title>
        <authorList>
            <person name="Wang L."/>
            <person name="Zhu T."/>
            <person name="Rodriguez J.C."/>
            <person name="Deal K.R."/>
            <person name="Dubcovsky J."/>
            <person name="McGuire P.E."/>
            <person name="Lux T."/>
            <person name="Spannagl M."/>
            <person name="Mayer K.F.X."/>
            <person name="Baldrich P."/>
            <person name="Meyers B.C."/>
            <person name="Huo N."/>
            <person name="Gu Y.Q."/>
            <person name="Zhou H."/>
            <person name="Devos K.M."/>
            <person name="Bennetzen J.L."/>
            <person name="Unver T."/>
            <person name="Budak H."/>
            <person name="Gulick P.J."/>
            <person name="Galiba G."/>
            <person name="Kalapos B."/>
            <person name="Nelson D.R."/>
            <person name="Li P."/>
            <person name="You F.M."/>
            <person name="Luo M.C."/>
            <person name="Dvorak J."/>
        </authorList>
    </citation>
    <scope>NUCLEOTIDE SEQUENCE [LARGE SCALE GENOMIC DNA]</scope>
    <source>
        <strain evidence="2">cv. AL8/78</strain>
    </source>
</reference>
<evidence type="ECO:0000256" key="1">
    <source>
        <dbReference type="SAM" id="SignalP"/>
    </source>
</evidence>
<evidence type="ECO:0000313" key="3">
    <source>
        <dbReference type="Proteomes" id="UP000015105"/>
    </source>
</evidence>
<feature type="chain" id="PRO_5019338471" description="Secreted protein" evidence="1">
    <location>
        <begin position="28"/>
        <end position="78"/>
    </location>
</feature>
<protein>
    <recommendedName>
        <fullName evidence="4">Secreted protein</fullName>
    </recommendedName>
</protein>
<dbReference type="EnsemblPlants" id="AET1Gv20208400.13">
    <property type="protein sequence ID" value="AET1Gv20208400.13"/>
    <property type="gene ID" value="AET1Gv20208400"/>
</dbReference>
<dbReference type="Gramene" id="AET1Gv20208400.13">
    <property type="protein sequence ID" value="AET1Gv20208400.13"/>
    <property type="gene ID" value="AET1Gv20208400"/>
</dbReference>
<keyword evidence="1" id="KW-0732">Signal</keyword>
<dbReference type="Proteomes" id="UP000015105">
    <property type="component" value="Chromosome 1D"/>
</dbReference>
<evidence type="ECO:0008006" key="4">
    <source>
        <dbReference type="Google" id="ProtNLM"/>
    </source>
</evidence>